<organism evidence="10 11">
    <name type="scientific">Orchesella dallaii</name>
    <dbReference type="NCBI Taxonomy" id="48710"/>
    <lineage>
        <taxon>Eukaryota</taxon>
        <taxon>Metazoa</taxon>
        <taxon>Ecdysozoa</taxon>
        <taxon>Arthropoda</taxon>
        <taxon>Hexapoda</taxon>
        <taxon>Collembola</taxon>
        <taxon>Entomobryomorpha</taxon>
        <taxon>Entomobryoidea</taxon>
        <taxon>Orchesellidae</taxon>
        <taxon>Orchesellinae</taxon>
        <taxon>Orchesella</taxon>
    </lineage>
</organism>
<dbReference type="InterPro" id="IPR002401">
    <property type="entry name" value="Cyt_P450_E_grp-I"/>
</dbReference>
<dbReference type="PRINTS" id="PR00385">
    <property type="entry name" value="P450"/>
</dbReference>
<keyword evidence="3 8" id="KW-0479">Metal-binding</keyword>
<keyword evidence="6 8" id="KW-0503">Monooxygenase</keyword>
<evidence type="ECO:0000256" key="8">
    <source>
        <dbReference type="RuleBase" id="RU000461"/>
    </source>
</evidence>
<evidence type="ECO:0000256" key="9">
    <source>
        <dbReference type="SAM" id="Phobius"/>
    </source>
</evidence>
<keyword evidence="5 8" id="KW-0408">Iron</keyword>
<dbReference type="PANTHER" id="PTHR24302:SF15">
    <property type="entry name" value="FATTY-ACID PEROXYGENASE"/>
    <property type="match status" value="1"/>
</dbReference>
<dbReference type="Gene3D" id="1.10.630.10">
    <property type="entry name" value="Cytochrome P450"/>
    <property type="match status" value="1"/>
</dbReference>
<evidence type="ECO:0000313" key="11">
    <source>
        <dbReference type="Proteomes" id="UP001642540"/>
    </source>
</evidence>
<dbReference type="SUPFAM" id="SSF48264">
    <property type="entry name" value="Cytochrome P450"/>
    <property type="match status" value="1"/>
</dbReference>
<keyword evidence="11" id="KW-1185">Reference proteome</keyword>
<comment type="similarity">
    <text evidence="1 8">Belongs to the cytochrome P450 family.</text>
</comment>
<dbReference type="PRINTS" id="PR00463">
    <property type="entry name" value="EP450I"/>
</dbReference>
<sequence length="538" mass="62227">MGENRKIELKSKHSSSALMFFLASIIILVLIQLSLPLGLMYFLVTLVVFLMGREARANYGVLEKSGVPVIEPTLFLGSEPDFHRRIHHLADIERFKKYGEIWGSYIGRIPHIFITDPHLIRQIFVKDFIHFGDRPDIDFGCDLMNEILEFKKGETWKLLRSFISPLFSTSKLKVMSEVINSSASEFISDLKSECFSSNPGSPGRVKLDCKRRLETCLIDMLARTTLKIRLEDSKNPDNQFAQAFRTILHEEAEYNWLYTLSLSFPFLQRLAPLYMDEPTRLLDTTFRTVIQNRIKSGASTSKDFVDLLCDLWKRVERGEFDKFGFTQTTVLSQCALIFLGGYETTASMLSHLLWYMANHPEIQEKMYAELEEALESNPNGGQIDHELINDMSIPFISSCINETLRLSPTIYRPERICNKDWEHEGISIKKGTVVMIPTWAANRNPKYYPDEPDKFKPERFLQENKVMMMEPYTFTSFGFGPRNCIGMRFAYESLKLFACNIVKNFRVELRTDSVLEYKAGHPIVIAFYPLYLDLVERD</sequence>
<dbReference type="InterPro" id="IPR050705">
    <property type="entry name" value="Cytochrome_P450_3A"/>
</dbReference>
<evidence type="ECO:0000256" key="7">
    <source>
        <dbReference type="ARBA" id="ARBA00043906"/>
    </source>
</evidence>
<evidence type="ECO:0000256" key="5">
    <source>
        <dbReference type="ARBA" id="ARBA00023004"/>
    </source>
</evidence>
<dbReference type="PROSITE" id="PS00086">
    <property type="entry name" value="CYTOCHROME_P450"/>
    <property type="match status" value="1"/>
</dbReference>
<evidence type="ECO:0000256" key="6">
    <source>
        <dbReference type="ARBA" id="ARBA00023033"/>
    </source>
</evidence>
<dbReference type="Proteomes" id="UP001642540">
    <property type="component" value="Unassembled WGS sequence"/>
</dbReference>
<gene>
    <name evidence="10" type="ORF">ODALV1_LOCUS270</name>
</gene>
<dbReference type="Pfam" id="PF00067">
    <property type="entry name" value="p450"/>
    <property type="match status" value="1"/>
</dbReference>
<feature type="transmembrane region" description="Helical" evidence="9">
    <location>
        <begin position="20"/>
        <end position="51"/>
    </location>
</feature>
<evidence type="ECO:0000313" key="10">
    <source>
        <dbReference type="EMBL" id="CAL8068434.1"/>
    </source>
</evidence>
<dbReference type="EMBL" id="CAXLJM020000001">
    <property type="protein sequence ID" value="CAL8068434.1"/>
    <property type="molecule type" value="Genomic_DNA"/>
</dbReference>
<keyword evidence="9" id="KW-0472">Membrane</keyword>
<comment type="caution">
    <text evidence="10">The sequence shown here is derived from an EMBL/GenBank/DDBJ whole genome shotgun (WGS) entry which is preliminary data.</text>
</comment>
<protein>
    <submittedName>
        <fullName evidence="10">Uncharacterized protein</fullName>
    </submittedName>
</protein>
<dbReference type="InterPro" id="IPR001128">
    <property type="entry name" value="Cyt_P450"/>
</dbReference>
<dbReference type="PANTHER" id="PTHR24302">
    <property type="entry name" value="CYTOCHROME P450 FAMILY 3"/>
    <property type="match status" value="1"/>
</dbReference>
<evidence type="ECO:0000256" key="2">
    <source>
        <dbReference type="ARBA" id="ARBA00022617"/>
    </source>
</evidence>
<keyword evidence="2 8" id="KW-0349">Heme</keyword>
<evidence type="ECO:0000256" key="4">
    <source>
        <dbReference type="ARBA" id="ARBA00023002"/>
    </source>
</evidence>
<evidence type="ECO:0000256" key="1">
    <source>
        <dbReference type="ARBA" id="ARBA00010617"/>
    </source>
</evidence>
<keyword evidence="4 8" id="KW-0560">Oxidoreductase</keyword>
<dbReference type="InterPro" id="IPR036396">
    <property type="entry name" value="Cyt_P450_sf"/>
</dbReference>
<evidence type="ECO:0000256" key="3">
    <source>
        <dbReference type="ARBA" id="ARBA00022723"/>
    </source>
</evidence>
<keyword evidence="9" id="KW-1133">Transmembrane helix</keyword>
<dbReference type="InterPro" id="IPR017972">
    <property type="entry name" value="Cyt_P450_CS"/>
</dbReference>
<accession>A0ABP1PI58</accession>
<comment type="function">
    <text evidence="7">Cytochromes P450 are a group of heme-thiolate monooxygenases. They oxidize a variety of structurally unrelated compounds, including steroids, fatty acids, and xenobiotics.</text>
</comment>
<proteinExistence type="inferred from homology"/>
<keyword evidence="9" id="KW-0812">Transmembrane</keyword>
<reference evidence="10 11" key="1">
    <citation type="submission" date="2024-08" db="EMBL/GenBank/DDBJ databases">
        <authorList>
            <person name="Cucini C."/>
            <person name="Frati F."/>
        </authorList>
    </citation>
    <scope>NUCLEOTIDE SEQUENCE [LARGE SCALE GENOMIC DNA]</scope>
</reference>
<name>A0ABP1PI58_9HEXA</name>